<evidence type="ECO:0000256" key="1">
    <source>
        <dbReference type="ARBA" id="ARBA00004651"/>
    </source>
</evidence>
<dbReference type="SFLD" id="SFLDG00002">
    <property type="entry name" value="C1.7:_P-type_atpase_like"/>
    <property type="match status" value="1"/>
</dbReference>
<feature type="transmembrane region" description="Helical" evidence="12">
    <location>
        <begin position="821"/>
        <end position="840"/>
    </location>
</feature>
<dbReference type="PRINTS" id="PR00119">
    <property type="entry name" value="CATATPASE"/>
</dbReference>
<feature type="domain" description="Cation-transporting P-type ATPase N-terminal" evidence="13">
    <location>
        <begin position="23"/>
        <end position="96"/>
    </location>
</feature>
<dbReference type="Pfam" id="PF00689">
    <property type="entry name" value="Cation_ATPase_C"/>
    <property type="match status" value="1"/>
</dbReference>
<dbReference type="InterPro" id="IPR044492">
    <property type="entry name" value="P_typ_ATPase_HD_dom"/>
</dbReference>
<dbReference type="Gene3D" id="1.20.1110.10">
    <property type="entry name" value="Calcium-transporting ATPase, transmembrane domain"/>
    <property type="match status" value="2"/>
</dbReference>
<dbReference type="GO" id="GO:0005886">
    <property type="term" value="C:plasma membrane"/>
    <property type="evidence" value="ECO:0007669"/>
    <property type="project" value="UniProtKB-SubCell"/>
</dbReference>
<feature type="transmembrane region" description="Helical" evidence="12">
    <location>
        <begin position="756"/>
        <end position="776"/>
    </location>
</feature>
<evidence type="ECO:0000256" key="12">
    <source>
        <dbReference type="SAM" id="Phobius"/>
    </source>
</evidence>
<dbReference type="SFLD" id="SFLDF00027">
    <property type="entry name" value="p-type_atpase"/>
    <property type="match status" value="1"/>
</dbReference>
<dbReference type="KEGG" id="atl:Athai_15460"/>
<evidence type="ECO:0000313" key="14">
    <source>
        <dbReference type="EMBL" id="BCJ34043.1"/>
    </source>
</evidence>
<evidence type="ECO:0000256" key="8">
    <source>
        <dbReference type="ARBA" id="ARBA00022989"/>
    </source>
</evidence>
<dbReference type="InterPro" id="IPR023298">
    <property type="entry name" value="ATPase_P-typ_TM_dom_sf"/>
</dbReference>
<keyword evidence="6" id="KW-0067">ATP-binding</keyword>
<dbReference type="Pfam" id="PF00702">
    <property type="entry name" value="Hydrolase"/>
    <property type="match status" value="1"/>
</dbReference>
<dbReference type="Gene3D" id="2.70.150.10">
    <property type="entry name" value="Calcium-transporting ATPase, cytoplasmic transduction domain A"/>
    <property type="match status" value="1"/>
</dbReference>
<keyword evidence="7" id="KW-1278">Translocase</keyword>
<keyword evidence="15" id="KW-1185">Reference proteome</keyword>
<evidence type="ECO:0000256" key="9">
    <source>
        <dbReference type="ARBA" id="ARBA00023136"/>
    </source>
</evidence>
<dbReference type="SUPFAM" id="SSF56784">
    <property type="entry name" value="HAD-like"/>
    <property type="match status" value="1"/>
</dbReference>
<organism evidence="14 15">
    <name type="scientific">Actinocatenispora thailandica</name>
    <dbReference type="NCBI Taxonomy" id="227318"/>
    <lineage>
        <taxon>Bacteria</taxon>
        <taxon>Bacillati</taxon>
        <taxon>Actinomycetota</taxon>
        <taxon>Actinomycetes</taxon>
        <taxon>Micromonosporales</taxon>
        <taxon>Micromonosporaceae</taxon>
        <taxon>Actinocatenispora</taxon>
    </lineage>
</organism>
<dbReference type="NCBIfam" id="TIGR01494">
    <property type="entry name" value="ATPase_P-type"/>
    <property type="match status" value="2"/>
</dbReference>
<feature type="transmembrane region" description="Helical" evidence="12">
    <location>
        <begin position="681"/>
        <end position="701"/>
    </location>
</feature>
<dbReference type="InterPro" id="IPR006068">
    <property type="entry name" value="ATPase_P-typ_cation-transptr_C"/>
</dbReference>
<keyword evidence="9 12" id="KW-0472">Membrane</keyword>
<reference evidence="14 15" key="1">
    <citation type="submission" date="2020-08" db="EMBL/GenBank/DDBJ databases">
        <title>Whole genome shotgun sequence of Actinocatenispora thailandica NBRC 105041.</title>
        <authorList>
            <person name="Komaki H."/>
            <person name="Tamura T."/>
        </authorList>
    </citation>
    <scope>NUCLEOTIDE SEQUENCE [LARGE SCALE GENOMIC DNA]</scope>
    <source>
        <strain evidence="14 15">NBRC 105041</strain>
    </source>
</reference>
<keyword evidence="4 12" id="KW-0812">Transmembrane</keyword>
<dbReference type="InterPro" id="IPR004014">
    <property type="entry name" value="ATPase_P-typ_cation-transptr_N"/>
</dbReference>
<dbReference type="FunFam" id="2.70.150.10:FF:000042">
    <property type="entry name" value="Plasma membrane ATPase"/>
    <property type="match status" value="1"/>
</dbReference>
<dbReference type="PANTHER" id="PTHR42861">
    <property type="entry name" value="CALCIUM-TRANSPORTING ATPASE"/>
    <property type="match status" value="1"/>
</dbReference>
<dbReference type="AlphaFoldDB" id="A0A7R7HWE2"/>
<evidence type="ECO:0000256" key="7">
    <source>
        <dbReference type="ARBA" id="ARBA00022967"/>
    </source>
</evidence>
<comment type="similarity">
    <text evidence="2">Belongs to the cation transport ATPase (P-type) (TC 3.A.3) family. Type IIIA subfamily.</text>
</comment>
<comment type="subcellular location">
    <subcellularLocation>
        <location evidence="1">Cell membrane</location>
        <topology evidence="1">Multi-pass membrane protein</topology>
    </subcellularLocation>
</comment>
<comment type="catalytic activity">
    <reaction evidence="10">
        <text>ATP + H2O = ADP + phosphate + H(+)</text>
        <dbReference type="Rhea" id="RHEA:13065"/>
        <dbReference type="ChEBI" id="CHEBI:15377"/>
        <dbReference type="ChEBI" id="CHEBI:15378"/>
        <dbReference type="ChEBI" id="CHEBI:30616"/>
        <dbReference type="ChEBI" id="CHEBI:43474"/>
        <dbReference type="ChEBI" id="CHEBI:456216"/>
    </reaction>
</comment>
<keyword evidence="8 12" id="KW-1133">Transmembrane helix</keyword>
<dbReference type="EMBL" id="AP023355">
    <property type="protein sequence ID" value="BCJ34043.1"/>
    <property type="molecule type" value="Genomic_DNA"/>
</dbReference>
<feature type="compositionally biased region" description="Gly residues" evidence="11">
    <location>
        <begin position="1"/>
        <end position="14"/>
    </location>
</feature>
<dbReference type="SMART" id="SM00831">
    <property type="entry name" value="Cation_ATPase_N"/>
    <property type="match status" value="1"/>
</dbReference>
<dbReference type="SUPFAM" id="SSF81653">
    <property type="entry name" value="Calcium ATPase, transduction domain A"/>
    <property type="match status" value="1"/>
</dbReference>
<dbReference type="InterPro" id="IPR023299">
    <property type="entry name" value="ATPase_P-typ_cyto_dom_N"/>
</dbReference>
<sequence length="852" mass="87757">MGGAGPAGGSGPGEQGRSALLADVARRNDERVQRPLDTRLEGLSTVEARRRQASCGRNEVTPPRPPGLVRRVAGQLSDPLIIVLLAAMAVTVLLADTTDTIVIGLVIALNTTVGVIQQVRADHAVAALRQLAAPTARVVRDGRLSQLPAAEVVPGDVVRLAGGDIVPADLRLDRADRFSLDEAALTGESVPVPHEAGDDALAGTVVVAGTAQGEVTATGPASALGRIAALVAGQPRRRTPLQRRLVGLGRALGIACVALSVVVLAVGVLRGQPWAEMVLVAVSLTVAAVPESLPAVVTIALALGAYRMARRAAIVRQLPAVETLGSVTLLATDKTGTLTTGTMTCDRVVLPDTVVAVSGNGYAPTGTVSVLHGASRPAQLDRLARDLVLCNDAELRPPEAAGGDWGAVGDPMEAALAAAAGRLGVAVEPVRDRFRRVAEIGFDTATRRMITAHDDPDGGYLLVGKGAPEVLLPPGDPLLDRADRLTRGGYRVLAVGDAHCDTLPGEDRWPGLLAPRGLVALTDPIRPGMPELLDRFHRAGIEVVMVTGDHPATARAVARQVGIADDAVHARSVPEAKMDLIAGWQAAGQIVAMTGDGVNDAPALRRADIGVAMGRGGTEVARQAADLVLADDELATVGVAVEEGRRIYANIRRFLRYALSGGLAEILVMLAGPALGLAVPLLPAQILWVNMLTHGLPGVALGAEPPDRDLLDAPPRPPGEAILGAGLGWRVGLTGTLIALLSLAAGGWGAATGRPWQTLLFLVLGFAQLGVALAVRARPSGRDEDHRALYAAVASSAILQLAAVTVPALRELLGTSPVSGIELVGCLLLGAVPGLALTVAGRLRRARPARAG</sequence>
<dbReference type="Pfam" id="PF00690">
    <property type="entry name" value="Cation_ATPase_N"/>
    <property type="match status" value="1"/>
</dbReference>
<feature type="transmembrane region" description="Helical" evidence="12">
    <location>
        <begin position="278"/>
        <end position="306"/>
    </location>
</feature>
<evidence type="ECO:0000256" key="2">
    <source>
        <dbReference type="ARBA" id="ARBA00008804"/>
    </source>
</evidence>
<name>A0A7R7HWE2_9ACTN</name>
<protein>
    <submittedName>
        <fullName evidence="14">ATPase</fullName>
    </submittedName>
</protein>
<dbReference type="Gene3D" id="3.40.1110.10">
    <property type="entry name" value="Calcium-transporting ATPase, cytoplasmic domain N"/>
    <property type="match status" value="1"/>
</dbReference>
<dbReference type="Proteomes" id="UP000611640">
    <property type="component" value="Chromosome"/>
</dbReference>
<feature type="region of interest" description="Disordered" evidence="11">
    <location>
        <begin position="1"/>
        <end position="32"/>
    </location>
</feature>
<dbReference type="InterPro" id="IPR059000">
    <property type="entry name" value="ATPase_P-type_domA"/>
</dbReference>
<evidence type="ECO:0000313" key="15">
    <source>
        <dbReference type="Proteomes" id="UP000611640"/>
    </source>
</evidence>
<dbReference type="GO" id="GO:0005524">
    <property type="term" value="F:ATP binding"/>
    <property type="evidence" value="ECO:0007669"/>
    <property type="project" value="UniProtKB-KW"/>
</dbReference>
<dbReference type="SUPFAM" id="SSF81660">
    <property type="entry name" value="Metal cation-transporting ATPase, ATP-binding domain N"/>
    <property type="match status" value="1"/>
</dbReference>
<dbReference type="InterPro" id="IPR036412">
    <property type="entry name" value="HAD-like_sf"/>
</dbReference>
<evidence type="ECO:0000256" key="3">
    <source>
        <dbReference type="ARBA" id="ARBA00022553"/>
    </source>
</evidence>
<feature type="transmembrane region" description="Helical" evidence="12">
    <location>
        <begin position="76"/>
        <end position="95"/>
    </location>
</feature>
<dbReference type="SUPFAM" id="SSF81665">
    <property type="entry name" value="Calcium ATPase, transmembrane domain M"/>
    <property type="match status" value="1"/>
</dbReference>
<dbReference type="GO" id="GO:0016887">
    <property type="term" value="F:ATP hydrolysis activity"/>
    <property type="evidence" value="ECO:0007669"/>
    <property type="project" value="InterPro"/>
</dbReference>
<keyword evidence="5" id="KW-0547">Nucleotide-binding</keyword>
<dbReference type="Pfam" id="PF00122">
    <property type="entry name" value="E1-E2_ATPase"/>
    <property type="match status" value="1"/>
</dbReference>
<keyword evidence="3" id="KW-0597">Phosphoprotein</keyword>
<evidence type="ECO:0000256" key="5">
    <source>
        <dbReference type="ARBA" id="ARBA00022741"/>
    </source>
</evidence>
<gene>
    <name evidence="14" type="ORF">Athai_15460</name>
</gene>
<evidence type="ECO:0000256" key="6">
    <source>
        <dbReference type="ARBA" id="ARBA00022840"/>
    </source>
</evidence>
<dbReference type="PROSITE" id="PS00154">
    <property type="entry name" value="ATPASE_E1_E2"/>
    <property type="match status" value="1"/>
</dbReference>
<dbReference type="InterPro" id="IPR001757">
    <property type="entry name" value="P_typ_ATPase"/>
</dbReference>
<evidence type="ECO:0000259" key="13">
    <source>
        <dbReference type="SMART" id="SM00831"/>
    </source>
</evidence>
<dbReference type="Gene3D" id="3.40.50.1000">
    <property type="entry name" value="HAD superfamily/HAD-like"/>
    <property type="match status" value="1"/>
</dbReference>
<feature type="transmembrane region" description="Helical" evidence="12">
    <location>
        <begin position="654"/>
        <end position="675"/>
    </location>
</feature>
<dbReference type="SFLD" id="SFLDS00003">
    <property type="entry name" value="Haloacid_Dehalogenase"/>
    <property type="match status" value="1"/>
</dbReference>
<proteinExistence type="inferred from homology"/>
<dbReference type="InterPro" id="IPR008250">
    <property type="entry name" value="ATPase_P-typ_transduc_dom_A_sf"/>
</dbReference>
<evidence type="ECO:0000256" key="4">
    <source>
        <dbReference type="ARBA" id="ARBA00022692"/>
    </source>
</evidence>
<evidence type="ECO:0000256" key="10">
    <source>
        <dbReference type="ARBA" id="ARBA00049360"/>
    </source>
</evidence>
<dbReference type="InterPro" id="IPR023214">
    <property type="entry name" value="HAD_sf"/>
</dbReference>
<feature type="transmembrane region" description="Helical" evidence="12">
    <location>
        <begin position="788"/>
        <end position="809"/>
    </location>
</feature>
<feature type="transmembrane region" description="Helical" evidence="12">
    <location>
        <begin position="245"/>
        <end position="266"/>
    </location>
</feature>
<dbReference type="InterPro" id="IPR018303">
    <property type="entry name" value="ATPase_P-typ_P_site"/>
</dbReference>
<evidence type="ECO:0000256" key="11">
    <source>
        <dbReference type="SAM" id="MobiDB-lite"/>
    </source>
</evidence>
<feature type="transmembrane region" description="Helical" evidence="12">
    <location>
        <begin position="722"/>
        <end position="744"/>
    </location>
</feature>
<accession>A0A7R7HWE2</accession>